<reference evidence="1" key="1">
    <citation type="journal article" date="2023" name="Science">
        <title>Genome structures resolve the early diversification of teleost fishes.</title>
        <authorList>
            <person name="Parey E."/>
            <person name="Louis A."/>
            <person name="Montfort J."/>
            <person name="Bouchez O."/>
            <person name="Roques C."/>
            <person name="Iampietro C."/>
            <person name="Lluch J."/>
            <person name="Castinel A."/>
            <person name="Donnadieu C."/>
            <person name="Desvignes T."/>
            <person name="Floi Bucao C."/>
            <person name="Jouanno E."/>
            <person name="Wen M."/>
            <person name="Mejri S."/>
            <person name="Dirks R."/>
            <person name="Jansen H."/>
            <person name="Henkel C."/>
            <person name="Chen W.J."/>
            <person name="Zahm M."/>
            <person name="Cabau C."/>
            <person name="Klopp C."/>
            <person name="Thompson A.W."/>
            <person name="Robinson-Rechavi M."/>
            <person name="Braasch I."/>
            <person name="Lecointre G."/>
            <person name="Bobe J."/>
            <person name="Postlethwait J.H."/>
            <person name="Berthelot C."/>
            <person name="Roest Crollius H."/>
            <person name="Guiguen Y."/>
        </authorList>
    </citation>
    <scope>NUCLEOTIDE SEQUENCE</scope>
    <source>
        <strain evidence="1">NC1722</strain>
    </source>
</reference>
<evidence type="ECO:0000313" key="2">
    <source>
        <dbReference type="Proteomes" id="UP001221898"/>
    </source>
</evidence>
<evidence type="ECO:0000313" key="1">
    <source>
        <dbReference type="EMBL" id="KAJ8408138.1"/>
    </source>
</evidence>
<proteinExistence type="predicted"/>
<gene>
    <name evidence="1" type="ORF">AAFF_G00263660</name>
</gene>
<sequence length="99" mass="10690">MREELIYKQKLPSKANKETEVGFLGSVSTAAGPGPPDMLLCLGCDNQTASQNTTYTCADTPGPPVIFTITMDRIGPFSRYKSSLLLSPIKASVQKFSMT</sequence>
<organism evidence="1 2">
    <name type="scientific">Aldrovandia affinis</name>
    <dbReference type="NCBI Taxonomy" id="143900"/>
    <lineage>
        <taxon>Eukaryota</taxon>
        <taxon>Metazoa</taxon>
        <taxon>Chordata</taxon>
        <taxon>Craniata</taxon>
        <taxon>Vertebrata</taxon>
        <taxon>Euteleostomi</taxon>
        <taxon>Actinopterygii</taxon>
        <taxon>Neopterygii</taxon>
        <taxon>Teleostei</taxon>
        <taxon>Notacanthiformes</taxon>
        <taxon>Halosauridae</taxon>
        <taxon>Aldrovandia</taxon>
    </lineage>
</organism>
<name>A0AAD7STZ2_9TELE</name>
<accession>A0AAD7STZ2</accession>
<dbReference type="AlphaFoldDB" id="A0AAD7STZ2"/>
<comment type="caution">
    <text evidence="1">The sequence shown here is derived from an EMBL/GenBank/DDBJ whole genome shotgun (WGS) entry which is preliminary data.</text>
</comment>
<protein>
    <submittedName>
        <fullName evidence="1">Uncharacterized protein</fullName>
    </submittedName>
</protein>
<dbReference type="EMBL" id="JAINUG010000036">
    <property type="protein sequence ID" value="KAJ8408138.1"/>
    <property type="molecule type" value="Genomic_DNA"/>
</dbReference>
<keyword evidence="2" id="KW-1185">Reference proteome</keyword>
<dbReference type="Proteomes" id="UP001221898">
    <property type="component" value="Unassembled WGS sequence"/>
</dbReference>